<evidence type="ECO:0000313" key="4">
    <source>
        <dbReference type="Proteomes" id="UP001054854"/>
    </source>
</evidence>
<gene>
    <name evidence="3" type="ORF">TPA0910_11130</name>
</gene>
<comment type="similarity">
    <text evidence="1">Belongs to the short-chain dehydrogenases/reductases (SDR) family.</text>
</comment>
<dbReference type="Proteomes" id="UP001054854">
    <property type="component" value="Unassembled WGS sequence"/>
</dbReference>
<dbReference type="CDD" id="cd05233">
    <property type="entry name" value="SDR_c"/>
    <property type="match status" value="1"/>
</dbReference>
<accession>A0ABQ3TTP5</accession>
<dbReference type="Gene3D" id="3.40.50.720">
    <property type="entry name" value="NAD(P)-binding Rossmann-like Domain"/>
    <property type="match status" value="1"/>
</dbReference>
<dbReference type="PRINTS" id="PR00081">
    <property type="entry name" value="GDHRDH"/>
</dbReference>
<keyword evidence="2" id="KW-0560">Oxidoreductase</keyword>
<evidence type="ECO:0000256" key="2">
    <source>
        <dbReference type="ARBA" id="ARBA00023002"/>
    </source>
</evidence>
<dbReference type="InterPro" id="IPR036291">
    <property type="entry name" value="NAD(P)-bd_dom_sf"/>
</dbReference>
<evidence type="ECO:0000256" key="1">
    <source>
        <dbReference type="ARBA" id="ARBA00006484"/>
    </source>
</evidence>
<name>A0ABQ3TTP5_STRHY</name>
<dbReference type="PANTHER" id="PTHR24321:SF8">
    <property type="entry name" value="ESTRADIOL 17-BETA-DEHYDROGENASE 8-RELATED"/>
    <property type="match status" value="1"/>
</dbReference>
<evidence type="ECO:0000313" key="3">
    <source>
        <dbReference type="EMBL" id="GHJ26680.1"/>
    </source>
</evidence>
<sequence>MTAPVAIVTGGAGGMGTAIATVLLDDGFRVALLDRRGAREAAGRLTGTGEVLGVEADVCDEESVRAAIDHVDTVWGRVDALVNNAGIEPPHAVRSMDLDTWRATLDVNLTGPALMIKHCVPRWRRQGGGRVVSIGSRVWLGGGWTPAYAASKAGIVGLTRTACRELGPLGVTVNVVAPSFVDTAFNTQKADAGALGAYRDRFARASPLGRLVEPADVAHAVAFLVSERARNITGEVIHVAAGTQLAPAVQ</sequence>
<dbReference type="RefSeq" id="WP_220046863.1">
    <property type="nucleotide sequence ID" value="NZ_BNEK01000002.1"/>
</dbReference>
<organism evidence="3 4">
    <name type="scientific">Streptomyces hygroscopicus</name>
    <dbReference type="NCBI Taxonomy" id="1912"/>
    <lineage>
        <taxon>Bacteria</taxon>
        <taxon>Bacillati</taxon>
        <taxon>Actinomycetota</taxon>
        <taxon>Actinomycetes</taxon>
        <taxon>Kitasatosporales</taxon>
        <taxon>Streptomycetaceae</taxon>
        <taxon>Streptomyces</taxon>
        <taxon>Streptomyces violaceusniger group</taxon>
    </lineage>
</organism>
<protein>
    <submittedName>
        <fullName evidence="3">3-oxoacyl-ACP reductase</fullName>
    </submittedName>
</protein>
<proteinExistence type="inferred from homology"/>
<dbReference type="EMBL" id="BNEK01000002">
    <property type="protein sequence ID" value="GHJ26680.1"/>
    <property type="molecule type" value="Genomic_DNA"/>
</dbReference>
<keyword evidence="4" id="KW-1185">Reference proteome</keyword>
<reference evidence="3" key="1">
    <citation type="submission" date="2024-05" db="EMBL/GenBank/DDBJ databases">
        <title>Whole genome shotgun sequence of Streptomyces hygroscopicus NBRC 113678.</title>
        <authorList>
            <person name="Komaki H."/>
            <person name="Tamura T."/>
        </authorList>
    </citation>
    <scope>NUCLEOTIDE SEQUENCE</scope>
    <source>
        <strain evidence="3">N11-34</strain>
    </source>
</reference>
<dbReference type="SUPFAM" id="SSF51735">
    <property type="entry name" value="NAD(P)-binding Rossmann-fold domains"/>
    <property type="match status" value="1"/>
</dbReference>
<dbReference type="Pfam" id="PF13561">
    <property type="entry name" value="adh_short_C2"/>
    <property type="match status" value="1"/>
</dbReference>
<dbReference type="InterPro" id="IPR002347">
    <property type="entry name" value="SDR_fam"/>
</dbReference>
<comment type="caution">
    <text evidence="3">The sequence shown here is derived from an EMBL/GenBank/DDBJ whole genome shotgun (WGS) entry which is preliminary data.</text>
</comment>
<dbReference type="PANTHER" id="PTHR24321">
    <property type="entry name" value="DEHYDROGENASES, SHORT CHAIN"/>
    <property type="match status" value="1"/>
</dbReference>
<dbReference type="PRINTS" id="PR00080">
    <property type="entry name" value="SDRFAMILY"/>
</dbReference>